<sequence>MLGEINKSLQASLKAAEPPQAPKDTSPEEIFEVLREIPRLAHADRLQAYSMLIRDERRFRSLMALPENMRKEWLLMEIGGI</sequence>
<accession>A0A4U6VIV1</accession>
<dbReference type="AlphaFoldDB" id="A0A4U6VIV1"/>
<dbReference type="Gramene" id="TKW29498">
    <property type="protein sequence ID" value="TKW29498"/>
    <property type="gene ID" value="SEVIR_3G399001v2"/>
</dbReference>
<proteinExistence type="predicted"/>
<organism evidence="2 3">
    <name type="scientific">Setaria viridis</name>
    <name type="common">Green bristlegrass</name>
    <name type="synonym">Setaria italica subsp. viridis</name>
    <dbReference type="NCBI Taxonomy" id="4556"/>
    <lineage>
        <taxon>Eukaryota</taxon>
        <taxon>Viridiplantae</taxon>
        <taxon>Streptophyta</taxon>
        <taxon>Embryophyta</taxon>
        <taxon>Tracheophyta</taxon>
        <taxon>Spermatophyta</taxon>
        <taxon>Magnoliopsida</taxon>
        <taxon>Liliopsida</taxon>
        <taxon>Poales</taxon>
        <taxon>Poaceae</taxon>
        <taxon>PACMAD clade</taxon>
        <taxon>Panicoideae</taxon>
        <taxon>Panicodae</taxon>
        <taxon>Paniceae</taxon>
        <taxon>Cenchrinae</taxon>
        <taxon>Setaria</taxon>
    </lineage>
</organism>
<evidence type="ECO:0000313" key="3">
    <source>
        <dbReference type="Proteomes" id="UP000298652"/>
    </source>
</evidence>
<protein>
    <submittedName>
        <fullName evidence="2">Uncharacterized protein</fullName>
    </submittedName>
</protein>
<name>A0A4U6VIV1_SETVI</name>
<feature type="region of interest" description="Disordered" evidence="1">
    <location>
        <begin position="1"/>
        <end position="27"/>
    </location>
</feature>
<keyword evidence="3" id="KW-1185">Reference proteome</keyword>
<dbReference type="EMBL" id="CM016554">
    <property type="protein sequence ID" value="TKW29498.1"/>
    <property type="molecule type" value="Genomic_DNA"/>
</dbReference>
<gene>
    <name evidence="2" type="ORF">SEVIR_3G399001v2</name>
</gene>
<evidence type="ECO:0000256" key="1">
    <source>
        <dbReference type="SAM" id="MobiDB-lite"/>
    </source>
</evidence>
<dbReference type="Proteomes" id="UP000298652">
    <property type="component" value="Chromosome 3"/>
</dbReference>
<reference evidence="2" key="1">
    <citation type="submission" date="2019-03" db="EMBL/GenBank/DDBJ databases">
        <title>WGS assembly of Setaria viridis.</title>
        <authorList>
            <person name="Huang P."/>
            <person name="Jenkins J."/>
            <person name="Grimwood J."/>
            <person name="Barry K."/>
            <person name="Healey A."/>
            <person name="Mamidi S."/>
            <person name="Sreedasyam A."/>
            <person name="Shu S."/>
            <person name="Feldman M."/>
            <person name="Wu J."/>
            <person name="Yu Y."/>
            <person name="Chen C."/>
            <person name="Johnson J."/>
            <person name="Rokhsar D."/>
            <person name="Baxter I."/>
            <person name="Schmutz J."/>
            <person name="Brutnell T."/>
            <person name="Kellogg E."/>
        </authorList>
    </citation>
    <scope>NUCLEOTIDE SEQUENCE [LARGE SCALE GENOMIC DNA]</scope>
</reference>
<evidence type="ECO:0000313" key="2">
    <source>
        <dbReference type="EMBL" id="TKW29498.1"/>
    </source>
</evidence>